<dbReference type="GO" id="GO:0000935">
    <property type="term" value="C:division septum"/>
    <property type="evidence" value="ECO:0007669"/>
    <property type="project" value="TreeGrafter"/>
</dbReference>
<dbReference type="InterPro" id="IPR053060">
    <property type="entry name" value="Cytokinesis_Signaling_Reg"/>
</dbReference>
<dbReference type="STRING" id="97331.A0A437A1F6"/>
<dbReference type="OrthoDB" id="4001642at2759"/>
<dbReference type="Proteomes" id="UP000283090">
    <property type="component" value="Unassembled WGS sequence"/>
</dbReference>
<dbReference type="RefSeq" id="XP_067490498.1">
    <property type="nucleotide sequence ID" value="XM_067632207.1"/>
</dbReference>
<protein>
    <recommendedName>
        <fullName evidence="1">Arrestin C-terminal-like domain-containing protein</fullName>
    </recommendedName>
</protein>
<dbReference type="PANTHER" id="PTHR36419:SF1">
    <property type="entry name" value="RHO1 GEF LOCALIZING PROTEIN 1"/>
    <property type="match status" value="1"/>
</dbReference>
<keyword evidence="3" id="KW-1185">Reference proteome</keyword>
<proteinExistence type="predicted"/>
<sequence>MTAARVRVSGPPNSNFLVGYPGISATLPRIEGKVEIRPAAGHSAPFHISYVSIGLYRRETVHPHADTKIVNHLAAPRKEWADLVGKELMLYRCHPGISHEEILYMDLPFVLFIPFNRPGYDAVRLPPATISLPSRTLETYYELVVSLHQGNQNNGEMKRFAFPVPLCRYDSLSTFGMYNVQEVQEKTTDHLVNLGIKLPRWSYGPGDTVQISIYVSPNPDWSKAKRVSIRNISVVIEEAITFNPEGDEPKTVINKIQRQTMSVQRKLPAEGFQTHCALSFPRKEARDNDGCLPRQKQGFPLYHVSGFTTTAYLYKIEYFLTVKATFSAARDITLRQRIVVCPLDHESCKEEMDAIEQAANDAKYVNPDNPMLPSPVIIRPKDRNALHKLGMTYVGTDRKLLIE</sequence>
<evidence type="ECO:0000259" key="1">
    <source>
        <dbReference type="SMART" id="SM01017"/>
    </source>
</evidence>
<dbReference type="VEuPathDB" id="FungiDB:DFL_003290"/>
<comment type="caution">
    <text evidence="2">The sequence shown here is derived from an EMBL/GenBank/DDBJ whole genome shotgun (WGS) entry which is preliminary data.</text>
</comment>
<dbReference type="SUPFAM" id="SSF81296">
    <property type="entry name" value="E set domains"/>
    <property type="match status" value="1"/>
</dbReference>
<name>A0A437A1F6_ARTFL</name>
<accession>A0A437A1F6</accession>
<reference evidence="2 3" key="1">
    <citation type="submission" date="2019-01" db="EMBL/GenBank/DDBJ databases">
        <title>Intercellular communication is required for trap formation in the nematode-trapping fungus Duddingtonia flagrans.</title>
        <authorList>
            <person name="Youssar L."/>
            <person name="Wernet V."/>
            <person name="Hensel N."/>
            <person name="Hildebrandt H.-G."/>
            <person name="Fischer R."/>
        </authorList>
    </citation>
    <scope>NUCLEOTIDE SEQUENCE [LARGE SCALE GENOMIC DNA]</scope>
    <source>
        <strain evidence="2 3">CBS H-5679</strain>
    </source>
</reference>
<dbReference type="AlphaFoldDB" id="A0A437A1F6"/>
<evidence type="ECO:0000313" key="2">
    <source>
        <dbReference type="EMBL" id="RVD84954.1"/>
    </source>
</evidence>
<dbReference type="Pfam" id="PF02752">
    <property type="entry name" value="Arrestin_C"/>
    <property type="match status" value="1"/>
</dbReference>
<dbReference type="EMBL" id="SAEB01000006">
    <property type="protein sequence ID" value="RVD84954.1"/>
    <property type="molecule type" value="Genomic_DNA"/>
</dbReference>
<dbReference type="GO" id="GO:0000917">
    <property type="term" value="P:division septum assembly"/>
    <property type="evidence" value="ECO:0007669"/>
    <property type="project" value="TreeGrafter"/>
</dbReference>
<dbReference type="PANTHER" id="PTHR36419">
    <property type="entry name" value="ARRESTIN FAMILY PROTEIN 1"/>
    <property type="match status" value="1"/>
</dbReference>
<dbReference type="SMART" id="SM01017">
    <property type="entry name" value="Arrestin_C"/>
    <property type="match status" value="1"/>
</dbReference>
<dbReference type="InterPro" id="IPR011022">
    <property type="entry name" value="Arrestin_C-like"/>
</dbReference>
<evidence type="ECO:0000313" key="3">
    <source>
        <dbReference type="Proteomes" id="UP000283090"/>
    </source>
</evidence>
<gene>
    <name evidence="2" type="ORF">DFL_003290</name>
</gene>
<dbReference type="InterPro" id="IPR014756">
    <property type="entry name" value="Ig_E-set"/>
</dbReference>
<feature type="domain" description="Arrestin C-terminal-like" evidence="1">
    <location>
        <begin position="188"/>
        <end position="343"/>
    </location>
</feature>
<organism evidence="2 3">
    <name type="scientific">Arthrobotrys flagrans</name>
    <name type="common">Nematode-trapping fungus</name>
    <name type="synonym">Trichothecium flagrans</name>
    <dbReference type="NCBI Taxonomy" id="97331"/>
    <lineage>
        <taxon>Eukaryota</taxon>
        <taxon>Fungi</taxon>
        <taxon>Dikarya</taxon>
        <taxon>Ascomycota</taxon>
        <taxon>Pezizomycotina</taxon>
        <taxon>Orbiliomycetes</taxon>
        <taxon>Orbiliales</taxon>
        <taxon>Orbiliaceae</taxon>
        <taxon>Arthrobotrys</taxon>
    </lineage>
</organism>
<dbReference type="GeneID" id="93585601"/>